<dbReference type="Pfam" id="PF11741">
    <property type="entry name" value="AMIN"/>
    <property type="match status" value="1"/>
</dbReference>
<dbReference type="InterPro" id="IPR002508">
    <property type="entry name" value="MurNAc-LAA_cat"/>
</dbReference>
<dbReference type="GO" id="GO:0030288">
    <property type="term" value="C:outer membrane-bounded periplasmic space"/>
    <property type="evidence" value="ECO:0007669"/>
    <property type="project" value="TreeGrafter"/>
</dbReference>
<dbReference type="SMART" id="SM00646">
    <property type="entry name" value="Ami_3"/>
    <property type="match status" value="1"/>
</dbReference>
<dbReference type="Proteomes" id="UP000233332">
    <property type="component" value="Unassembled WGS sequence"/>
</dbReference>
<evidence type="ECO:0000259" key="5">
    <source>
        <dbReference type="SMART" id="SM00646"/>
    </source>
</evidence>
<dbReference type="SUPFAM" id="SSF53187">
    <property type="entry name" value="Zn-dependent exopeptidases"/>
    <property type="match status" value="1"/>
</dbReference>
<reference evidence="6 7" key="1">
    <citation type="submission" date="2017-09" db="EMBL/GenBank/DDBJ databases">
        <title>Biodiversity and function of Thalassospira species in the particle-attached aromatic-hydrocarbon-degrading consortia from the surface seawater of the China South Sea.</title>
        <authorList>
            <person name="Dong C."/>
            <person name="Lai Q."/>
            <person name="Shao Z."/>
        </authorList>
    </citation>
    <scope>NUCLEOTIDE SEQUENCE [LARGE SCALE GENOMIC DNA]</scope>
    <source>
        <strain evidence="6 7">139Z-12</strain>
    </source>
</reference>
<dbReference type="Pfam" id="PF01520">
    <property type="entry name" value="Amidase_3"/>
    <property type="match status" value="1"/>
</dbReference>
<dbReference type="FunFam" id="3.40.630.40:FF:000005">
    <property type="entry name" value="N-acetylmuramoyl-L-alanine amidase (AmiA)"/>
    <property type="match status" value="1"/>
</dbReference>
<gene>
    <name evidence="6" type="ORF">COO92_15955</name>
</gene>
<dbReference type="EC" id="3.5.1.28" evidence="2"/>
<evidence type="ECO:0000313" key="6">
    <source>
        <dbReference type="EMBL" id="PKR57439.1"/>
    </source>
</evidence>
<evidence type="ECO:0000256" key="2">
    <source>
        <dbReference type="ARBA" id="ARBA00011901"/>
    </source>
</evidence>
<dbReference type="GO" id="GO:0009253">
    <property type="term" value="P:peptidoglycan catabolic process"/>
    <property type="evidence" value="ECO:0007669"/>
    <property type="project" value="InterPro"/>
</dbReference>
<evidence type="ECO:0000313" key="7">
    <source>
        <dbReference type="Proteomes" id="UP000233332"/>
    </source>
</evidence>
<name>A0A2N3L3M7_9PROT</name>
<comment type="caution">
    <text evidence="6">The sequence shown here is derived from an EMBL/GenBank/DDBJ whole genome shotgun (WGS) entry which is preliminary data.</text>
</comment>
<evidence type="ECO:0000256" key="4">
    <source>
        <dbReference type="SAM" id="MobiDB-lite"/>
    </source>
</evidence>
<evidence type="ECO:0000256" key="1">
    <source>
        <dbReference type="ARBA" id="ARBA00001561"/>
    </source>
</evidence>
<dbReference type="InterPro" id="IPR021731">
    <property type="entry name" value="AMIN_dom"/>
</dbReference>
<organism evidence="6 7">
    <name type="scientific">Thalassospira lohafexi</name>
    <dbReference type="NCBI Taxonomy" id="744227"/>
    <lineage>
        <taxon>Bacteria</taxon>
        <taxon>Pseudomonadati</taxon>
        <taxon>Pseudomonadota</taxon>
        <taxon>Alphaproteobacteria</taxon>
        <taxon>Rhodospirillales</taxon>
        <taxon>Thalassospiraceae</taxon>
        <taxon>Thalassospira</taxon>
    </lineage>
</organism>
<evidence type="ECO:0000256" key="3">
    <source>
        <dbReference type="ARBA" id="ARBA00022801"/>
    </source>
</evidence>
<comment type="catalytic activity">
    <reaction evidence="1">
        <text>Hydrolyzes the link between N-acetylmuramoyl residues and L-amino acid residues in certain cell-wall glycopeptides.</text>
        <dbReference type="EC" id="3.5.1.28"/>
    </reaction>
</comment>
<proteinExistence type="predicted"/>
<dbReference type="AlphaFoldDB" id="A0A2N3L3M7"/>
<dbReference type="GO" id="GO:0008745">
    <property type="term" value="F:N-acetylmuramoyl-L-alanine amidase activity"/>
    <property type="evidence" value="ECO:0007669"/>
    <property type="project" value="UniProtKB-EC"/>
</dbReference>
<keyword evidence="7" id="KW-1185">Reference proteome</keyword>
<feature type="region of interest" description="Disordered" evidence="4">
    <location>
        <begin position="180"/>
        <end position="199"/>
    </location>
</feature>
<accession>A0A2N3L3M7</accession>
<dbReference type="RefSeq" id="WP_101303691.1">
    <property type="nucleotide sequence ID" value="NZ_NXGX01000006.1"/>
</dbReference>
<keyword evidence="3" id="KW-0378">Hydrolase</keyword>
<dbReference type="CDD" id="cd02696">
    <property type="entry name" value="MurNAc-LAA"/>
    <property type="match status" value="1"/>
</dbReference>
<dbReference type="PANTHER" id="PTHR30404:SF0">
    <property type="entry name" value="N-ACETYLMURAMOYL-L-ALANINE AMIDASE AMIC"/>
    <property type="match status" value="1"/>
</dbReference>
<dbReference type="PANTHER" id="PTHR30404">
    <property type="entry name" value="N-ACETYLMURAMOYL-L-ALANINE AMIDASE"/>
    <property type="match status" value="1"/>
</dbReference>
<dbReference type="EMBL" id="NXGX01000006">
    <property type="protein sequence ID" value="PKR57439.1"/>
    <property type="molecule type" value="Genomic_DNA"/>
</dbReference>
<dbReference type="Gene3D" id="3.40.630.40">
    <property type="entry name" value="Zn-dependent exopeptidases"/>
    <property type="match status" value="1"/>
</dbReference>
<feature type="domain" description="MurNAc-LAA" evidence="5">
    <location>
        <begin position="269"/>
        <end position="423"/>
    </location>
</feature>
<dbReference type="Gene3D" id="2.60.40.3500">
    <property type="match status" value="1"/>
</dbReference>
<sequence>MASPAANVHCNAQNGKWSGRVGNAARKTGQAVTLLFLFLFSLHFAMGTALADSAKVLGARLGVYPDYTRFVIDLDRNVDFTYFLLPDPYRIIIDMPEIDWSAPPGNVTSGGGLISGLRYGLFKPGTFRVVLDVAEPSLVSKIFSLPASADKPNRLVVDLTPAKREAFMEASRESMVAYSARSRNDTSATEQSADVAVKSGRPGDNKPLIAIDAGHGGVDPGAIGVDGVYEKNLTLAAARQLADTLTASGRYRVLLTRDKDVFLKLRQRVEIARKNGADLFISLHADSIANPKHRGASVYTLSENASDKEAAALASKENKADVIAGLDLSDENTLVQSILIDLAQRETMNLSATLAANMVSQLAKSIELQRRTHRFAGFAVLKAPDIPSALFEMGYLSNAQDAKLLQSPAHRKKVAEAVMRAIDIYFDTHKF</sequence>
<protein>
    <recommendedName>
        <fullName evidence="2">N-acetylmuramoyl-L-alanine amidase</fullName>
        <ecNumber evidence="2">3.5.1.28</ecNumber>
    </recommendedName>
</protein>
<dbReference type="InterPro" id="IPR050695">
    <property type="entry name" value="N-acetylmuramoyl_amidase_3"/>
</dbReference>